<keyword evidence="3" id="KW-1185">Reference proteome</keyword>
<reference evidence="2 3" key="1">
    <citation type="submission" date="2015-04" db="EMBL/GenBank/DDBJ databases">
        <title>Complete genome sequence of Schizopora paradoxa KUC8140, a cosmopolitan wood degrader in East Asia.</title>
        <authorList>
            <consortium name="DOE Joint Genome Institute"/>
            <person name="Min B."/>
            <person name="Park H."/>
            <person name="Jang Y."/>
            <person name="Kim J.-J."/>
            <person name="Kim K.H."/>
            <person name="Pangilinan J."/>
            <person name="Lipzen A."/>
            <person name="Riley R."/>
            <person name="Grigoriev I.V."/>
            <person name="Spatafora J.W."/>
            <person name="Choi I.-G."/>
        </authorList>
    </citation>
    <scope>NUCLEOTIDE SEQUENCE [LARGE SCALE GENOMIC DNA]</scope>
    <source>
        <strain evidence="2 3">KUC8140</strain>
    </source>
</reference>
<accession>A0A0H2RKM0</accession>
<gene>
    <name evidence="2" type="ORF">SCHPADRAFT_539511</name>
</gene>
<dbReference type="AlphaFoldDB" id="A0A0H2RKM0"/>
<dbReference type="EMBL" id="KQ086039">
    <property type="protein sequence ID" value="KLO09978.1"/>
    <property type="molecule type" value="Genomic_DNA"/>
</dbReference>
<keyword evidence="1" id="KW-0472">Membrane</keyword>
<feature type="transmembrane region" description="Helical" evidence="1">
    <location>
        <begin position="176"/>
        <end position="200"/>
    </location>
</feature>
<protein>
    <recommendedName>
        <fullName evidence="4">Transmembrane protein</fullName>
    </recommendedName>
</protein>
<organism evidence="2 3">
    <name type="scientific">Schizopora paradoxa</name>
    <dbReference type="NCBI Taxonomy" id="27342"/>
    <lineage>
        <taxon>Eukaryota</taxon>
        <taxon>Fungi</taxon>
        <taxon>Dikarya</taxon>
        <taxon>Basidiomycota</taxon>
        <taxon>Agaricomycotina</taxon>
        <taxon>Agaricomycetes</taxon>
        <taxon>Hymenochaetales</taxon>
        <taxon>Schizoporaceae</taxon>
        <taxon>Schizopora</taxon>
    </lineage>
</organism>
<name>A0A0H2RKM0_9AGAM</name>
<feature type="transmembrane region" description="Helical" evidence="1">
    <location>
        <begin position="118"/>
        <end position="137"/>
    </location>
</feature>
<evidence type="ECO:0000313" key="3">
    <source>
        <dbReference type="Proteomes" id="UP000053477"/>
    </source>
</evidence>
<keyword evidence="1" id="KW-0812">Transmembrane</keyword>
<keyword evidence="1" id="KW-1133">Transmembrane helix</keyword>
<dbReference type="Proteomes" id="UP000053477">
    <property type="component" value="Unassembled WGS sequence"/>
</dbReference>
<evidence type="ECO:0000256" key="1">
    <source>
        <dbReference type="SAM" id="Phobius"/>
    </source>
</evidence>
<evidence type="ECO:0008006" key="4">
    <source>
        <dbReference type="Google" id="ProtNLM"/>
    </source>
</evidence>
<evidence type="ECO:0000313" key="2">
    <source>
        <dbReference type="EMBL" id="KLO09978.1"/>
    </source>
</evidence>
<proteinExistence type="predicted"/>
<dbReference type="InParanoid" id="A0A0H2RKM0"/>
<feature type="transmembrane region" description="Helical" evidence="1">
    <location>
        <begin position="21"/>
        <end position="44"/>
    </location>
</feature>
<feature type="transmembrane region" description="Helical" evidence="1">
    <location>
        <begin position="149"/>
        <end position="170"/>
    </location>
</feature>
<sequence>MRPCIRSSRRNVEAARRTPARVVSLGLSGHGLVLPLCFFNFSIYLPATSLGFSLGFSTLLVASRSRVCVKLVQDFHDNDNGFPAVRVQLRSCCMRAASVLVLSCVKLAPHVAKFPCFLSIYSLSLSSLLFVELFCVVSLRSVVSLSIHVLPIVFVVCSPISLSIAFVFSLPCTPCYSALLLSNALYPFSPSLCVLFFPRFRCSTKNRKKRSFILLYLRITTKIQKKVRSINKSLPLQNDGIIARQHQRLRPKICANAMQTDGNGCTGGIACV</sequence>